<keyword evidence="4 7" id="KW-1133">Transmembrane helix</keyword>
<reference evidence="8" key="1">
    <citation type="submission" date="2022-06" db="EMBL/GenBank/DDBJ databases">
        <authorList>
            <consortium name="SYNGENTA / RWTH Aachen University"/>
        </authorList>
    </citation>
    <scope>NUCLEOTIDE SEQUENCE</scope>
</reference>
<keyword evidence="5 7" id="KW-0472">Membrane</keyword>
<dbReference type="Pfam" id="PF13896">
    <property type="entry name" value="Glyco_transf_49"/>
    <property type="match status" value="2"/>
</dbReference>
<evidence type="ECO:0000256" key="4">
    <source>
        <dbReference type="ARBA" id="ARBA00022989"/>
    </source>
</evidence>
<dbReference type="GO" id="GO:0035269">
    <property type="term" value="P:protein O-linked glycosylation via mannose"/>
    <property type="evidence" value="ECO:0007669"/>
    <property type="project" value="TreeGrafter"/>
</dbReference>
<evidence type="ECO:0000256" key="3">
    <source>
        <dbReference type="ARBA" id="ARBA00022968"/>
    </source>
</evidence>
<evidence type="ECO:0000313" key="8">
    <source>
        <dbReference type="EMBL" id="CAH7686570.1"/>
    </source>
</evidence>
<proteinExistence type="predicted"/>
<dbReference type="AlphaFoldDB" id="A0AAV0BJR8"/>
<keyword evidence="2 7" id="KW-0812">Transmembrane</keyword>
<accession>A0AAV0BJR8</accession>
<dbReference type="PANTHER" id="PTHR12270:SF25">
    <property type="entry name" value="GLYCOSYLTRANSFERASE-LIKE PROTEIN LARGE"/>
    <property type="match status" value="1"/>
</dbReference>
<evidence type="ECO:0000256" key="2">
    <source>
        <dbReference type="ARBA" id="ARBA00022692"/>
    </source>
</evidence>
<name>A0AAV0BJR8_PHAPC</name>
<dbReference type="EMBL" id="CALTRL010005801">
    <property type="protein sequence ID" value="CAH7686570.1"/>
    <property type="molecule type" value="Genomic_DNA"/>
</dbReference>
<evidence type="ECO:0000256" key="5">
    <source>
        <dbReference type="ARBA" id="ARBA00023136"/>
    </source>
</evidence>
<dbReference type="InterPro" id="IPR051292">
    <property type="entry name" value="Xyl/GlcA_transferase"/>
</dbReference>
<keyword evidence="3" id="KW-0735">Signal-anchor</keyword>
<protein>
    <submittedName>
        <fullName evidence="8">Glycosyl-transferase for dystroglycan-domain-containing protein</fullName>
    </submittedName>
</protein>
<evidence type="ECO:0000256" key="1">
    <source>
        <dbReference type="ARBA" id="ARBA00004606"/>
    </source>
</evidence>
<dbReference type="Proteomes" id="UP001153365">
    <property type="component" value="Unassembled WGS sequence"/>
</dbReference>
<dbReference type="GO" id="GO:0016020">
    <property type="term" value="C:membrane"/>
    <property type="evidence" value="ECO:0007669"/>
    <property type="project" value="UniProtKB-SubCell"/>
</dbReference>
<gene>
    <name evidence="8" type="ORF">PPACK8108_LOCUS21237</name>
</gene>
<keyword evidence="9" id="KW-1185">Reference proteome</keyword>
<evidence type="ECO:0000256" key="6">
    <source>
        <dbReference type="ARBA" id="ARBA00023180"/>
    </source>
</evidence>
<feature type="transmembrane region" description="Helical" evidence="7">
    <location>
        <begin position="43"/>
        <end position="62"/>
    </location>
</feature>
<comment type="caution">
    <text evidence="8">The sequence shown here is derived from an EMBL/GenBank/DDBJ whole genome shotgun (WGS) entry which is preliminary data.</text>
</comment>
<evidence type="ECO:0000256" key="7">
    <source>
        <dbReference type="SAM" id="Phobius"/>
    </source>
</evidence>
<comment type="subcellular location">
    <subcellularLocation>
        <location evidence="1">Membrane</location>
        <topology evidence="1">Single-pass type II membrane protein</topology>
    </subcellularLocation>
</comment>
<keyword evidence="6" id="KW-0325">Glycoprotein</keyword>
<organism evidence="8 9">
    <name type="scientific">Phakopsora pachyrhizi</name>
    <name type="common">Asian soybean rust disease fungus</name>
    <dbReference type="NCBI Taxonomy" id="170000"/>
    <lineage>
        <taxon>Eukaryota</taxon>
        <taxon>Fungi</taxon>
        <taxon>Dikarya</taxon>
        <taxon>Basidiomycota</taxon>
        <taxon>Pucciniomycotina</taxon>
        <taxon>Pucciniomycetes</taxon>
        <taxon>Pucciniales</taxon>
        <taxon>Phakopsoraceae</taxon>
        <taxon>Phakopsora</taxon>
    </lineage>
</organism>
<sequence>MNMSNSNPCPLGRPKSAMNGSPHHYTGLSTVKPTPILVRGFKLAFTIYLIFSILYTTFISFIKPAVLTVIHLSDRLNTPSVIEDQISEPSPRFEIIPRLLPGSVYFQTPGDVRIRKNIKGTSVNTAEVIAEDETSLWTTRPAASLSNSNNRQERKVMISSNGSIIPPRSTLRNFDPSLSNATISWHSPMNLLAQTYNPLEISSLPRSIRSQEILTSEDFFLSKAFGDSLGPSKVIPFYFKALGPSGNGNLDKKDISITTLVTSNRFKVFSRLVEKYQGPISATIHVSDSPKVLNPLLVDLELMYKSSPLMSTWVDIHLVVDSFDRQFNMWRNVAKFFARTDMVMMLDVDFWICTDFRKRILESDFLMQKILEGSSAFVIPAFEFTKQSDGVDVLKFPTNKHELMQVVKEGNIGMFHKSWKPGHGPTNYDYYYDLLENPVDSEVYKVRNYTHSYEPYVVYKKDGTPFCDERFIGYGANKAACLFELYLSGVSFYVLPDDFLIHQSHAYAEKTRHHERKFNRKLYSDFREEVCFRYLTQLLDQEEIKSGRNMLGECKKIKGFSAAATRLSQAYEIDLEL</sequence>
<dbReference type="GO" id="GO:0042285">
    <property type="term" value="F:xylosyltransferase activity"/>
    <property type="evidence" value="ECO:0007669"/>
    <property type="project" value="TreeGrafter"/>
</dbReference>
<evidence type="ECO:0000313" key="9">
    <source>
        <dbReference type="Proteomes" id="UP001153365"/>
    </source>
</evidence>
<dbReference type="PANTHER" id="PTHR12270">
    <property type="entry name" value="GLYCOSYLTRANSFERASE-RELATED"/>
    <property type="match status" value="1"/>
</dbReference>
<dbReference type="GO" id="GO:0015020">
    <property type="term" value="F:glucuronosyltransferase activity"/>
    <property type="evidence" value="ECO:0007669"/>
    <property type="project" value="TreeGrafter"/>
</dbReference>